<accession>A0A9D7SBV0</accession>
<dbReference type="EMBL" id="JADKFW010000013">
    <property type="protein sequence ID" value="MBK9718790.1"/>
    <property type="molecule type" value="Genomic_DNA"/>
</dbReference>
<dbReference type="PANTHER" id="PTHR47473">
    <property type="entry name" value="BTA1P"/>
    <property type="match status" value="1"/>
</dbReference>
<dbReference type="PANTHER" id="PTHR47473:SF1">
    <property type="entry name" value="METHYLTRANSFERASE DOMAIN-CONTAINING PROTEIN"/>
    <property type="match status" value="1"/>
</dbReference>
<dbReference type="AlphaFoldDB" id="A0A9D7SBV0"/>
<dbReference type="Pfam" id="PF11899">
    <property type="entry name" value="DUF3419"/>
    <property type="match status" value="1"/>
</dbReference>
<dbReference type="Proteomes" id="UP000808349">
    <property type="component" value="Unassembled WGS sequence"/>
</dbReference>
<sequence length="379" mass="44776">MKNHLFNLVHKNKLVYNQCWEDPRCDKALLNIDSNSEILMITSAGCNALDYLLDDPKKIHCVDINPRQNALLQLKLKMIENNHYDVFNSFFMKGQYIHAERYYWTQIRSKLPYYASEYWDSHIQYFNGKGIRKSFYFRGATGILAWVLKHILGHQSSIKSALQELWKSQSLEEQNNIWNHIKPKLLSILSHNLFQSQAVLSLAGVPTEQYHVVVKNENKSIWNYLESMLDHVFTQIDIKDNYFWHVYLFGHYTETCSPNYLKPEFQPTLINNTYKINTFNNHLNGFLEKSQSTYSHFVLLDHQDWLLKYDREALNREWKLILDHSQPGTKILMRSAASSIDFIPEFAKEKMNIDPYFIHQIQRKDRVGTYASTLLATIH</sequence>
<gene>
    <name evidence="1" type="ORF">IPO85_14985</name>
</gene>
<name>A0A9D7SBV0_9BACT</name>
<proteinExistence type="predicted"/>
<evidence type="ECO:0000313" key="2">
    <source>
        <dbReference type="Proteomes" id="UP000808349"/>
    </source>
</evidence>
<dbReference type="InterPro" id="IPR021829">
    <property type="entry name" value="DUF3419"/>
</dbReference>
<reference evidence="1 2" key="1">
    <citation type="submission" date="2020-10" db="EMBL/GenBank/DDBJ databases">
        <title>Connecting structure to function with the recovery of over 1000 high-quality activated sludge metagenome-assembled genomes encoding full-length rRNA genes using long-read sequencing.</title>
        <authorList>
            <person name="Singleton C.M."/>
            <person name="Petriglieri F."/>
            <person name="Kristensen J.M."/>
            <person name="Kirkegaard R.H."/>
            <person name="Michaelsen T.Y."/>
            <person name="Andersen M.H."/>
            <person name="Karst S.M."/>
            <person name="Dueholm M.S."/>
            <person name="Nielsen P.H."/>
            <person name="Albertsen M."/>
        </authorList>
    </citation>
    <scope>NUCLEOTIDE SEQUENCE [LARGE SCALE GENOMIC DNA]</scope>
    <source>
        <strain evidence="1">Ribe_18-Q3-R11-54_BAT3C.373</strain>
    </source>
</reference>
<comment type="caution">
    <text evidence="1">The sequence shown here is derived from an EMBL/GenBank/DDBJ whole genome shotgun (WGS) entry which is preliminary data.</text>
</comment>
<evidence type="ECO:0000313" key="1">
    <source>
        <dbReference type="EMBL" id="MBK9718790.1"/>
    </source>
</evidence>
<organism evidence="1 2">
    <name type="scientific">Candidatus Defluviibacterium haderslevense</name>
    <dbReference type="NCBI Taxonomy" id="2981993"/>
    <lineage>
        <taxon>Bacteria</taxon>
        <taxon>Pseudomonadati</taxon>
        <taxon>Bacteroidota</taxon>
        <taxon>Saprospiria</taxon>
        <taxon>Saprospirales</taxon>
        <taxon>Saprospiraceae</taxon>
        <taxon>Candidatus Defluviibacterium</taxon>
    </lineage>
</organism>
<protein>
    <submittedName>
        <fullName evidence="1">BtaA family protein</fullName>
    </submittedName>
</protein>